<dbReference type="EMBL" id="BX284602">
    <property type="protein sequence ID" value="CAB60358.2"/>
    <property type="molecule type" value="Genomic_DNA"/>
</dbReference>
<dbReference type="IntAct" id="Q9U2F3">
    <property type="interactions" value="2"/>
</dbReference>
<dbReference type="GeneID" id="174911"/>
<gene>
    <name evidence="2" type="ORF">CELE_Y46G5A.15</name>
    <name evidence="2 4" type="ORF">Y46G5A.15</name>
</gene>
<dbReference type="AlphaFoldDB" id="Q9U2F3"/>
<protein>
    <submittedName>
        <fullName evidence="2">Uncharacterized protein</fullName>
    </submittedName>
</protein>
<evidence type="ECO:0000313" key="3">
    <source>
        <dbReference type="Proteomes" id="UP000001940"/>
    </source>
</evidence>
<keyword evidence="3" id="KW-1185">Reference proteome</keyword>
<proteinExistence type="predicted"/>
<evidence type="ECO:0000313" key="4">
    <source>
        <dbReference type="WormBase" id="Y46G5A.15"/>
    </source>
</evidence>
<feature type="compositionally biased region" description="Basic and acidic residues" evidence="1">
    <location>
        <begin position="115"/>
        <end position="130"/>
    </location>
</feature>
<dbReference type="PeptideAtlas" id="Q9U2F3"/>
<dbReference type="PaxDb" id="6239-Y46G5A.15"/>
<dbReference type="RefSeq" id="NP_496720.2">
    <property type="nucleotide sequence ID" value="NM_064319.3"/>
</dbReference>
<dbReference type="HOGENOM" id="CLU_915974_0_0_1"/>
<accession>Q9U2F3</accession>
<feature type="compositionally biased region" description="Basic residues" evidence="1">
    <location>
        <begin position="35"/>
        <end position="55"/>
    </location>
</feature>
<evidence type="ECO:0000256" key="1">
    <source>
        <dbReference type="SAM" id="MobiDB-lite"/>
    </source>
</evidence>
<feature type="compositionally biased region" description="Polar residues" evidence="1">
    <location>
        <begin position="57"/>
        <end position="72"/>
    </location>
</feature>
<dbReference type="DIP" id="DIP-26606N"/>
<dbReference type="UCSC" id="Y46G5A.15">
    <property type="organism name" value="c. elegans"/>
</dbReference>
<name>Q9U2F3_CAEEL</name>
<dbReference type="InParanoid" id="Q9U2F3"/>
<evidence type="ECO:0000313" key="2">
    <source>
        <dbReference type="EMBL" id="CAB60358.2"/>
    </source>
</evidence>
<organism evidence="2 3">
    <name type="scientific">Caenorhabditis elegans</name>
    <dbReference type="NCBI Taxonomy" id="6239"/>
    <lineage>
        <taxon>Eukaryota</taxon>
        <taxon>Metazoa</taxon>
        <taxon>Ecdysozoa</taxon>
        <taxon>Nematoda</taxon>
        <taxon>Chromadorea</taxon>
        <taxon>Rhabditida</taxon>
        <taxon>Rhabditina</taxon>
        <taxon>Rhabditomorpha</taxon>
        <taxon>Rhabditoidea</taxon>
        <taxon>Rhabditidae</taxon>
        <taxon>Peloderinae</taxon>
        <taxon>Caenorhabditis</taxon>
    </lineage>
</organism>
<dbReference type="Bgee" id="WBGene00012906">
    <property type="expression patterns" value="Expressed in larva and 3 other cell types or tissues"/>
</dbReference>
<feature type="compositionally biased region" description="Low complexity" evidence="1">
    <location>
        <begin position="135"/>
        <end position="145"/>
    </location>
</feature>
<dbReference type="WormBase" id="Y46G5A.15">
    <property type="protein sequence ID" value="CE35666"/>
    <property type="gene ID" value="WBGene00012906"/>
</dbReference>
<feature type="region of interest" description="Disordered" evidence="1">
    <location>
        <begin position="245"/>
        <end position="304"/>
    </location>
</feature>
<reference evidence="2 3" key="1">
    <citation type="journal article" date="1998" name="Science">
        <title>Genome sequence of the nematode C. elegans: a platform for investigating biology.</title>
        <authorList>
            <consortium name="The C. elegans sequencing consortium"/>
            <person name="Sulson J.E."/>
            <person name="Waterston R."/>
        </authorList>
    </citation>
    <scope>NUCLEOTIDE SEQUENCE [LARGE SCALE GENOMIC DNA]</scope>
    <source>
        <strain evidence="2 3">Bristol N2</strain>
    </source>
</reference>
<dbReference type="SMR" id="Q9U2F3"/>
<feature type="compositionally biased region" description="Basic and acidic residues" evidence="1">
    <location>
        <begin position="275"/>
        <end position="289"/>
    </location>
</feature>
<dbReference type="KEGG" id="cel:CELE_Y46G5A.15"/>
<feature type="region of interest" description="Disordered" evidence="1">
    <location>
        <begin position="1"/>
        <end position="157"/>
    </location>
</feature>
<dbReference type="CTD" id="174911"/>
<dbReference type="AGR" id="WB:WBGene00012906"/>
<sequence length="304" mass="35549">MSSSSRTLHPGSYAFQEETRRDLERLAQLNQSTSRKSRDRYRRSPNRNSNRHHPYHPSSQPAFAPFRSSQSYRPRENEPEEEAGGQSSSSSAYEAPEMERQATSPELDYAQYQNRSHDDEVMILENEPKEQYPMPTETVEPVTNETEPEVANSTFEQQKRELTRELEDLELAKLRAQIHHEKALMEIEEEERKTKLELKKKSLEFVQKELQLKVEASALKDSEIKLARMEAQKMARRYEDAYIEDEEITLNPQSTPEPLEKKSISTSRQRNQIAIKREPVETSARELRPRNTLGKWQGRNSKME</sequence>
<dbReference type="Proteomes" id="UP000001940">
    <property type="component" value="Chromosome II"/>
</dbReference>
<feature type="compositionally biased region" description="Low complexity" evidence="1">
    <location>
        <begin position="84"/>
        <end position="95"/>
    </location>
</feature>